<dbReference type="InterPro" id="IPR036691">
    <property type="entry name" value="Endo/exonu/phosph_ase_sf"/>
</dbReference>
<feature type="domain" description="DUF4283" evidence="1">
    <location>
        <begin position="1"/>
        <end position="55"/>
    </location>
</feature>
<protein>
    <recommendedName>
        <fullName evidence="1">DUF4283 domain-containing protein</fullName>
    </recommendedName>
</protein>
<organism evidence="2">
    <name type="scientific">Brassica oleracea</name>
    <name type="common">Wild cabbage</name>
    <dbReference type="NCBI Taxonomy" id="3712"/>
    <lineage>
        <taxon>Eukaryota</taxon>
        <taxon>Viridiplantae</taxon>
        <taxon>Streptophyta</taxon>
        <taxon>Embryophyta</taxon>
        <taxon>Tracheophyta</taxon>
        <taxon>Spermatophyta</taxon>
        <taxon>Magnoliopsida</taxon>
        <taxon>eudicotyledons</taxon>
        <taxon>Gunneridae</taxon>
        <taxon>Pentapetalae</taxon>
        <taxon>rosids</taxon>
        <taxon>malvids</taxon>
        <taxon>Brassicales</taxon>
        <taxon>Brassicaceae</taxon>
        <taxon>Brassiceae</taxon>
        <taxon>Brassica</taxon>
    </lineage>
</organism>
<accession>A0A3P6FHK3</accession>
<dbReference type="InterPro" id="IPR025558">
    <property type="entry name" value="DUF4283"/>
</dbReference>
<sequence>MWGKGKRLEIHNNPLQCSALVRIPSEFLRQEILYKNIWYVGDSMFHTAQWSSEHSSSTPRSQRHKDLGSPNGYGRIILIWKDPTNVCILSQSIQMIICEVDFPNFPPIIYSAIYASNLSEKRTDLWVELLNVHTALALDTKHWMIGGEFNQILNSYEHSSFCHSSHSYQMYQFRESLFHEILTSFPNATATFLPLVPSDHSPCLIDLAFQFPKNGTQPFRFLNYLTKYPSFLEVISDAWFLTGSVSVKLASLCWKMKSIKRSLKILNKENFSNIQHKVKETYGLLQLAQVHALMDPTTQSFLREGDLNTTYFHRVCQVRASYNAIQSYLLLSGAIITDPLEMSALAISNFKAVLGPVQLPRVWFSPLDWFQGLTPFKCSLQQKGIILLMPTSDEIMKIMFSLNPNKAPGPGGLTSGFFKASWSLLGKDCAISIQKFFNTGFLPKTTNSTILSLEPKFTGVSKIS</sequence>
<evidence type="ECO:0000313" key="2">
    <source>
        <dbReference type="EMBL" id="VDD51930.1"/>
    </source>
</evidence>
<proteinExistence type="predicted"/>
<dbReference type="AlphaFoldDB" id="A0A3P6FHK3"/>
<gene>
    <name evidence="2" type="ORF">BOLC1T04319H</name>
</gene>
<dbReference type="Pfam" id="PF14111">
    <property type="entry name" value="DUF4283"/>
    <property type="match status" value="1"/>
</dbReference>
<reference evidence="2" key="1">
    <citation type="submission" date="2018-11" db="EMBL/GenBank/DDBJ databases">
        <authorList>
            <consortium name="Genoscope - CEA"/>
            <person name="William W."/>
        </authorList>
    </citation>
    <scope>NUCLEOTIDE SEQUENCE</scope>
</reference>
<dbReference type="Gene3D" id="3.60.10.10">
    <property type="entry name" value="Endonuclease/exonuclease/phosphatase"/>
    <property type="match status" value="1"/>
</dbReference>
<name>A0A3P6FHK3_BRAOL</name>
<evidence type="ECO:0000259" key="1">
    <source>
        <dbReference type="Pfam" id="PF14111"/>
    </source>
</evidence>
<dbReference type="SUPFAM" id="SSF56219">
    <property type="entry name" value="DNase I-like"/>
    <property type="match status" value="1"/>
</dbReference>
<dbReference type="EMBL" id="LR031878">
    <property type="protein sequence ID" value="VDD51930.1"/>
    <property type="molecule type" value="Genomic_DNA"/>
</dbReference>